<protein>
    <submittedName>
        <fullName evidence="1">Uncharacterized protein</fullName>
    </submittedName>
</protein>
<sequence length="132" mass="14372">MQRHPRLEGLSGAVTHSTITVQGHQLDGALDRDQCTIHYDVDLLLHSASRQGWPGPQLLKCDPSPAFTQVFRHLASPPSDGFSFLICIMSHNSYGIRHSLGMSAFVLALGTREAALWALGGAENELPSHMQS</sequence>
<accession>A0ABQ9VAB4</accession>
<name>A0ABQ9VAB4_SAGOE</name>
<dbReference type="Proteomes" id="UP001266305">
    <property type="component" value="Unassembled WGS sequence"/>
</dbReference>
<evidence type="ECO:0000313" key="2">
    <source>
        <dbReference type="Proteomes" id="UP001266305"/>
    </source>
</evidence>
<evidence type="ECO:0000313" key="1">
    <source>
        <dbReference type="EMBL" id="KAK2105352.1"/>
    </source>
</evidence>
<reference evidence="1 2" key="1">
    <citation type="submission" date="2023-05" db="EMBL/GenBank/DDBJ databases">
        <title>B98-5 Cell Line De Novo Hybrid Assembly: An Optical Mapping Approach.</title>
        <authorList>
            <person name="Kananen K."/>
            <person name="Auerbach J.A."/>
            <person name="Kautto E."/>
            <person name="Blachly J.S."/>
        </authorList>
    </citation>
    <scope>NUCLEOTIDE SEQUENCE [LARGE SCALE GENOMIC DNA]</scope>
    <source>
        <strain evidence="1">B95-8</strain>
        <tissue evidence="1">Cell line</tissue>
    </source>
</reference>
<proteinExistence type="predicted"/>
<comment type="caution">
    <text evidence="1">The sequence shown here is derived from an EMBL/GenBank/DDBJ whole genome shotgun (WGS) entry which is preliminary data.</text>
</comment>
<dbReference type="EMBL" id="JASSZA010000007">
    <property type="protein sequence ID" value="KAK2105352.1"/>
    <property type="molecule type" value="Genomic_DNA"/>
</dbReference>
<organism evidence="1 2">
    <name type="scientific">Saguinus oedipus</name>
    <name type="common">Cotton-top tamarin</name>
    <name type="synonym">Oedipomidas oedipus</name>
    <dbReference type="NCBI Taxonomy" id="9490"/>
    <lineage>
        <taxon>Eukaryota</taxon>
        <taxon>Metazoa</taxon>
        <taxon>Chordata</taxon>
        <taxon>Craniata</taxon>
        <taxon>Vertebrata</taxon>
        <taxon>Euteleostomi</taxon>
        <taxon>Mammalia</taxon>
        <taxon>Eutheria</taxon>
        <taxon>Euarchontoglires</taxon>
        <taxon>Primates</taxon>
        <taxon>Haplorrhini</taxon>
        <taxon>Platyrrhini</taxon>
        <taxon>Cebidae</taxon>
        <taxon>Callitrichinae</taxon>
        <taxon>Saguinus</taxon>
    </lineage>
</organism>
<gene>
    <name evidence="1" type="ORF">P7K49_014866</name>
</gene>
<keyword evidence="2" id="KW-1185">Reference proteome</keyword>